<dbReference type="Proteomes" id="UP000242205">
    <property type="component" value="Chromosome"/>
</dbReference>
<protein>
    <recommendedName>
        <fullName evidence="4">Bacteriophage tail tape measure C-terminal domain-containing protein</fullName>
    </recommendedName>
</protein>
<keyword evidence="3" id="KW-1185">Reference proteome</keyword>
<reference evidence="2 3" key="1">
    <citation type="submission" date="2018-01" db="EMBL/GenBank/DDBJ databases">
        <authorList>
            <person name="Fu G.-Y."/>
        </authorList>
    </citation>
    <scope>NUCLEOTIDE SEQUENCE [LARGE SCALE GENOMIC DNA]</scope>
    <source>
        <strain evidence="2 3">SY39</strain>
    </source>
</reference>
<feature type="transmembrane region" description="Helical" evidence="1">
    <location>
        <begin position="30"/>
        <end position="50"/>
    </location>
</feature>
<proteinExistence type="predicted"/>
<dbReference type="EMBL" id="CP025682">
    <property type="protein sequence ID" value="AUN94985.1"/>
    <property type="molecule type" value="Genomic_DNA"/>
</dbReference>
<keyword evidence="1" id="KW-0812">Transmembrane</keyword>
<keyword evidence="1" id="KW-0472">Membrane</keyword>
<evidence type="ECO:0000256" key="1">
    <source>
        <dbReference type="SAM" id="Phobius"/>
    </source>
</evidence>
<keyword evidence="1" id="KW-1133">Transmembrane helix</keyword>
<dbReference type="AlphaFoldDB" id="A0A2I6S6V3"/>
<accession>A0A2I6S6V3</accession>
<evidence type="ECO:0000313" key="2">
    <source>
        <dbReference type="EMBL" id="AUN94985.1"/>
    </source>
</evidence>
<dbReference type="KEGG" id="atw:C0099_08585"/>
<evidence type="ECO:0000313" key="3">
    <source>
        <dbReference type="Proteomes" id="UP000242205"/>
    </source>
</evidence>
<organism evidence="2 3">
    <name type="scientific">Pseudazoarcus pumilus</name>
    <dbReference type="NCBI Taxonomy" id="2067960"/>
    <lineage>
        <taxon>Bacteria</taxon>
        <taxon>Pseudomonadati</taxon>
        <taxon>Pseudomonadota</taxon>
        <taxon>Betaproteobacteria</taxon>
        <taxon>Rhodocyclales</taxon>
        <taxon>Zoogloeaceae</taxon>
        <taxon>Pseudazoarcus</taxon>
    </lineage>
</organism>
<evidence type="ECO:0008006" key="4">
    <source>
        <dbReference type="Google" id="ProtNLM"/>
    </source>
</evidence>
<sequence length="696" mass="73799">MKTGSFETDTKRAEKRLDAMRRQAERTGKAIGTAMVVGATAAVTAMTMMVNRSRQMIDEQAKLAQRLNTTSGVMEVLRRAGEMAGVGLSQVESASQRLDVAIGKAIQGSKTQADAFDRLGITAQELAALPLDERIAAVNKALRENVAAAERGAVAAELFGTKNAAAMRMLDNGTIAEAGRQVDIFGTKLSEIDAAKVELANDAMGTFDLFVEGISKRLTVELSPALRQIGEDFLNAADEAGGLGSAVEDAVDSTLRSLAFVIDAFDGVNRSVRLSWQTFKMMTYGVSGLMLDLAESIVNGPLRAVNFLIEQMNRVPGLEIGPVRTSGLGAAIQSDLAAARENFGAAQAEFARLMETPLAGTAMLDWWAQARDAGQAAAEAAVAGRRAHEDSKGAADTAGDAVDRVTSSIRSQVDAVQQQIDALTKQAMTFGMSNTELQLFELRMAGASEAQLGMARGLLESIEAMERAADEQSRLNELLNATPTAMLERTREDMLLLDQAFRRGRISVDEYVEAVQTRLGTLPDTMGKVGDAMTTYADQAARNMQDAMGDFFYSVGRGSDDIARKFIDNIHRMASELVASQLLGFLGRGFAGSGGWLGALGSAMVAGARADGGPVAGGSAYLVGERGPELFVPNTAGRVLPNEAITSSARSETNVRVVNAIDPALVGEYMGSTPGEKIIMNVIRRNRSSVAGMLGS</sequence>
<name>A0A2I6S6V3_9RHOO</name>
<gene>
    <name evidence="2" type="ORF">C0099_08585</name>
</gene>